<reference evidence="2" key="1">
    <citation type="journal article" date="2013" name="Science">
        <title>The Amborella genome and the evolution of flowering plants.</title>
        <authorList>
            <consortium name="Amborella Genome Project"/>
        </authorList>
    </citation>
    <scope>NUCLEOTIDE SEQUENCE [LARGE SCALE GENOMIC DNA]</scope>
</reference>
<dbReference type="AlphaFoldDB" id="U5DCP5"/>
<organism evidence="1 2">
    <name type="scientific">Amborella trichopoda</name>
    <dbReference type="NCBI Taxonomy" id="13333"/>
    <lineage>
        <taxon>Eukaryota</taxon>
        <taxon>Viridiplantae</taxon>
        <taxon>Streptophyta</taxon>
        <taxon>Embryophyta</taxon>
        <taxon>Tracheophyta</taxon>
        <taxon>Spermatophyta</taxon>
        <taxon>Magnoliopsida</taxon>
        <taxon>Amborellales</taxon>
        <taxon>Amborellaceae</taxon>
        <taxon>Amborella</taxon>
    </lineage>
</organism>
<dbReference type="Proteomes" id="UP000017836">
    <property type="component" value="Unassembled WGS sequence"/>
</dbReference>
<accession>U5DCP5</accession>
<sequence length="122" mass="13727">MIAHARAFTRAQEERKRGCANRAAWKARARVYTRGSKERKRGHFDRAAHLYAELSDKKRSVLIGSHDCTDPSFYTASSEKKRSVLMGSRHCADPSLFGREALGCSHVIARTKKFRGGSQSDE</sequence>
<evidence type="ECO:0000313" key="2">
    <source>
        <dbReference type="Proteomes" id="UP000017836"/>
    </source>
</evidence>
<dbReference type="Gramene" id="ERN18173">
    <property type="protein sequence ID" value="ERN18173"/>
    <property type="gene ID" value="AMTR_s00054p00169710"/>
</dbReference>
<keyword evidence="2" id="KW-1185">Reference proteome</keyword>
<protein>
    <submittedName>
        <fullName evidence="1">Uncharacterized protein</fullName>
    </submittedName>
</protein>
<proteinExistence type="predicted"/>
<dbReference type="EMBL" id="KI392271">
    <property type="protein sequence ID" value="ERN18173.1"/>
    <property type="molecule type" value="Genomic_DNA"/>
</dbReference>
<dbReference type="HOGENOM" id="CLU_2029806_0_0_1"/>
<name>U5DCP5_AMBTC</name>
<gene>
    <name evidence="1" type="ORF">AMTR_s00054p00169710</name>
</gene>
<evidence type="ECO:0000313" key="1">
    <source>
        <dbReference type="EMBL" id="ERN18173.1"/>
    </source>
</evidence>